<feature type="transmembrane region" description="Helical" evidence="7">
    <location>
        <begin position="520"/>
        <end position="538"/>
    </location>
</feature>
<feature type="transmembrane region" description="Helical" evidence="7">
    <location>
        <begin position="361"/>
        <end position="378"/>
    </location>
</feature>
<accession>A0A5B8K6A9</accession>
<comment type="subcellular location">
    <subcellularLocation>
        <location evidence="1 7">Cell membrane</location>
        <topology evidence="1 7">Multi-pass membrane protein</topology>
    </subcellularLocation>
</comment>
<evidence type="ECO:0000313" key="10">
    <source>
        <dbReference type="Proteomes" id="UP000317512"/>
    </source>
</evidence>
<evidence type="ECO:0000259" key="8">
    <source>
        <dbReference type="PROSITE" id="PS50928"/>
    </source>
</evidence>
<dbReference type="AlphaFoldDB" id="A0A5B8K6A9"/>
<evidence type="ECO:0000256" key="7">
    <source>
        <dbReference type="RuleBase" id="RU363032"/>
    </source>
</evidence>
<feature type="transmembrane region" description="Helical" evidence="7">
    <location>
        <begin position="222"/>
        <end position="243"/>
    </location>
</feature>
<name>A0A5B8K6A9_9MOLU</name>
<evidence type="ECO:0000313" key="9">
    <source>
        <dbReference type="EMBL" id="QDY88575.1"/>
    </source>
</evidence>
<protein>
    <submittedName>
        <fullName evidence="9">ABC transporter permease subunit</fullName>
    </submittedName>
</protein>
<feature type="transmembrane region" description="Helical" evidence="7">
    <location>
        <begin position="125"/>
        <end position="147"/>
    </location>
</feature>
<dbReference type="PANTHER" id="PTHR30043:SF1">
    <property type="entry name" value="ABC TRANSPORT SYSTEM PERMEASE PROTEIN P69"/>
    <property type="match status" value="1"/>
</dbReference>
<dbReference type="RefSeq" id="WP_146309028.1">
    <property type="nucleotide sequence ID" value="NZ_CP041663.1"/>
</dbReference>
<organism evidence="9 10">
    <name type="scientific">Mycoplasma anserisalpingitidis</name>
    <dbReference type="NCBI Taxonomy" id="519450"/>
    <lineage>
        <taxon>Bacteria</taxon>
        <taxon>Bacillati</taxon>
        <taxon>Mycoplasmatota</taxon>
        <taxon>Mollicutes</taxon>
        <taxon>Mycoplasmataceae</taxon>
        <taxon>Mycoplasma</taxon>
    </lineage>
</organism>
<dbReference type="InterPro" id="IPR035906">
    <property type="entry name" value="MetI-like_sf"/>
</dbReference>
<keyword evidence="4 7" id="KW-0812">Transmembrane</keyword>
<dbReference type="PANTHER" id="PTHR30043">
    <property type="entry name" value="PHOSPHONATES TRANSPORT SYSTEM PERMEASE PROTEIN"/>
    <property type="match status" value="1"/>
</dbReference>
<dbReference type="SUPFAM" id="SSF161098">
    <property type="entry name" value="MetI-like"/>
    <property type="match status" value="2"/>
</dbReference>
<dbReference type="PROSITE" id="PS50928">
    <property type="entry name" value="ABC_TM1"/>
    <property type="match status" value="2"/>
</dbReference>
<gene>
    <name evidence="9" type="ORF">FOY43_02845</name>
</gene>
<evidence type="ECO:0000256" key="6">
    <source>
        <dbReference type="ARBA" id="ARBA00023136"/>
    </source>
</evidence>
<evidence type="ECO:0000256" key="5">
    <source>
        <dbReference type="ARBA" id="ARBA00022989"/>
    </source>
</evidence>
<keyword evidence="5 7" id="KW-1133">Transmembrane helix</keyword>
<feature type="transmembrane region" description="Helical" evidence="7">
    <location>
        <begin position="24"/>
        <end position="44"/>
    </location>
</feature>
<dbReference type="GO" id="GO:0005886">
    <property type="term" value="C:plasma membrane"/>
    <property type="evidence" value="ECO:0007669"/>
    <property type="project" value="UniProtKB-SubCell"/>
</dbReference>
<dbReference type="GO" id="GO:0055085">
    <property type="term" value="P:transmembrane transport"/>
    <property type="evidence" value="ECO:0007669"/>
    <property type="project" value="InterPro"/>
</dbReference>
<dbReference type="Pfam" id="PF00528">
    <property type="entry name" value="BPD_transp_1"/>
    <property type="match status" value="1"/>
</dbReference>
<keyword evidence="2 7" id="KW-0813">Transport</keyword>
<proteinExistence type="inferred from homology"/>
<comment type="similarity">
    <text evidence="7">Belongs to the binding-protein-dependent transport system permease family.</text>
</comment>
<dbReference type="InterPro" id="IPR000515">
    <property type="entry name" value="MetI-like"/>
</dbReference>
<reference evidence="10" key="1">
    <citation type="submission" date="2019-07" db="EMBL/GenBank/DDBJ databases">
        <title>Complete genome sequences of three Mycoplasma sp. 1220 strains.</title>
        <authorList>
            <person name="Grozner D."/>
            <person name="Forro B."/>
            <person name="Kovacs A.B."/>
            <person name="Marton S."/>
            <person name="Banyai K."/>
            <person name="Kreizinger Z."/>
            <person name="Sulyok K.M."/>
            <person name="Gyuranecz M."/>
        </authorList>
    </citation>
    <scope>NUCLEOTIDE SEQUENCE [LARGE SCALE GENOMIC DNA]</scope>
    <source>
        <strain evidence="10">MYCAV93</strain>
    </source>
</reference>
<feature type="transmembrane region" description="Helical" evidence="7">
    <location>
        <begin position="153"/>
        <end position="176"/>
    </location>
</feature>
<feature type="domain" description="ABC transmembrane type-1" evidence="8">
    <location>
        <begin position="354"/>
        <end position="535"/>
    </location>
</feature>
<feature type="transmembrane region" description="Helical" evidence="7">
    <location>
        <begin position="255"/>
        <end position="276"/>
    </location>
</feature>
<feature type="domain" description="ABC transmembrane type-1" evidence="8">
    <location>
        <begin position="88"/>
        <end position="268"/>
    </location>
</feature>
<keyword evidence="6 7" id="KW-0472">Membrane</keyword>
<keyword evidence="3" id="KW-1003">Cell membrane</keyword>
<feature type="transmembrane region" description="Helical" evidence="7">
    <location>
        <begin position="296"/>
        <end position="315"/>
    </location>
</feature>
<evidence type="ECO:0000256" key="2">
    <source>
        <dbReference type="ARBA" id="ARBA00022448"/>
    </source>
</evidence>
<evidence type="ECO:0000256" key="4">
    <source>
        <dbReference type="ARBA" id="ARBA00022692"/>
    </source>
</evidence>
<dbReference type="OrthoDB" id="401373at2"/>
<feature type="transmembrane region" description="Helical" evidence="7">
    <location>
        <begin position="490"/>
        <end position="508"/>
    </location>
</feature>
<evidence type="ECO:0000256" key="1">
    <source>
        <dbReference type="ARBA" id="ARBA00004651"/>
    </source>
</evidence>
<dbReference type="EMBL" id="CP041663">
    <property type="protein sequence ID" value="QDY88575.1"/>
    <property type="molecule type" value="Genomic_DNA"/>
</dbReference>
<sequence>MNFLTKIKNFFSWESGSNRKIKSWVKWFVIFLLILFFIYCLLDLNPFHIYSDNLTDLQKTLYKFFLLNTVDEKNFANSNLWQINWIYFSKTIQYVVLGNFLGFIFAIFTSFYSTRKFHKNKFFIIFVRTLILVLRILPVFVFISLISNSFNGILGATLIIFWFTWIWLSSYLTNLFENTSDVEYWQMIYSGKSKLNSFYKNIILRNRPKIILMYFLSLESNIRWTTVLGAVGISGIGFLFELYQSRHEFLSVTILYMFILILSLEMIMLLFNKFLFNNFKLNTNSNIINNINYRKLQIALFILLTVTFILSVNIIREFEFKSINFNNFFRTLYRFLNPDFSDFNKLELNGWFWTLKIIKQSYVCLVISIFFSLIYSIFMSEKINNWFVSYILKTILSFFRMLPSIFIFYLLNIFLDSIGAMTWTLAFASFRGLTKYVSESINSIDIKYFEYYKIMKKNKFYIYRKLILPYIKKDLISYIQLEFENICRDSLFYGAFTGWGLGNLYIIYDKKDNIEKISAILIPITLLFVLFELISIYFRKTRR</sequence>
<dbReference type="Proteomes" id="UP000317512">
    <property type="component" value="Chromosome"/>
</dbReference>
<dbReference type="Gene3D" id="1.10.3720.10">
    <property type="entry name" value="MetI-like"/>
    <property type="match status" value="2"/>
</dbReference>
<evidence type="ECO:0000256" key="3">
    <source>
        <dbReference type="ARBA" id="ARBA00022475"/>
    </source>
</evidence>
<feature type="transmembrane region" description="Helical" evidence="7">
    <location>
        <begin position="91"/>
        <end position="113"/>
    </location>
</feature>